<dbReference type="EMBL" id="SLXH01000045">
    <property type="protein sequence ID" value="TCP11333.1"/>
    <property type="molecule type" value="Genomic_DNA"/>
</dbReference>
<organism evidence="1 2">
    <name type="scientific">Simplicispira metamorpha</name>
    <dbReference type="NCBI Taxonomy" id="80881"/>
    <lineage>
        <taxon>Bacteria</taxon>
        <taxon>Pseudomonadati</taxon>
        <taxon>Pseudomonadota</taxon>
        <taxon>Betaproteobacteria</taxon>
        <taxon>Burkholderiales</taxon>
        <taxon>Comamonadaceae</taxon>
        <taxon>Simplicispira</taxon>
    </lineage>
</organism>
<dbReference type="AlphaFoldDB" id="A0A4V2SIV3"/>
<reference evidence="1 2" key="1">
    <citation type="submission" date="2019-03" db="EMBL/GenBank/DDBJ databases">
        <title>Genomic Encyclopedia of Type Strains, Phase IV (KMG-IV): sequencing the most valuable type-strain genomes for metagenomic binning, comparative biology and taxonomic classification.</title>
        <authorList>
            <person name="Goeker M."/>
        </authorList>
    </citation>
    <scope>NUCLEOTIDE SEQUENCE [LARGE SCALE GENOMIC DNA]</scope>
    <source>
        <strain evidence="1 2">DSM 1837</strain>
    </source>
</reference>
<dbReference type="RefSeq" id="WP_119014817.1">
    <property type="nucleotide sequence ID" value="NZ_QXNC01000053.1"/>
</dbReference>
<proteinExistence type="predicted"/>
<keyword evidence="2" id="KW-1185">Reference proteome</keyword>
<evidence type="ECO:0000313" key="2">
    <source>
        <dbReference type="Proteomes" id="UP000295182"/>
    </source>
</evidence>
<accession>A0A4V2SIV3</accession>
<evidence type="ECO:0000313" key="1">
    <source>
        <dbReference type="EMBL" id="TCP11333.1"/>
    </source>
</evidence>
<comment type="caution">
    <text evidence="1">The sequence shown here is derived from an EMBL/GenBank/DDBJ whole genome shotgun (WGS) entry which is preliminary data.</text>
</comment>
<gene>
    <name evidence="1" type="ORF">EV674_1456</name>
</gene>
<name>A0A4V2SIV3_9BURK</name>
<dbReference type="Proteomes" id="UP000295182">
    <property type="component" value="Unassembled WGS sequence"/>
</dbReference>
<sequence length="247" mass="27904">MDASIGFSVSLKLNKTSVMLYRNGYRKATDGGHGASTQTYLCSFSRECTDIPPEFEEKLRQATAGNPKRYATIMEKIRTDVLEPARKKAQEQQFKAQEERVKGSLSFALQQIESAASCGNRDAILANEEIQQALRRVERGAKNLLVEPKALQVAADAQGQDAPSPEREVIGLLETINQACTRLKAIMPFDGGFFARNHQFDKATVELVQQMWFRVQHAHDALTMHKQLHRPKNWTRMQKEVMGLLDR</sequence>
<protein>
    <submittedName>
        <fullName evidence="1">Uncharacterized protein</fullName>
    </submittedName>
</protein>